<evidence type="ECO:0000313" key="1">
    <source>
        <dbReference type="EMBL" id="JAD26012.1"/>
    </source>
</evidence>
<sequence length="35" mass="4192">MISRLGESRWRTKRSREHTYVLGSKVVAYHCTRLN</sequence>
<reference evidence="1" key="1">
    <citation type="submission" date="2014-09" db="EMBL/GenBank/DDBJ databases">
        <authorList>
            <person name="Magalhaes I.L.F."/>
            <person name="Oliveira U."/>
            <person name="Santos F.R."/>
            <person name="Vidigal T.H.D.A."/>
            <person name="Brescovit A.D."/>
            <person name="Santos A.J."/>
        </authorList>
    </citation>
    <scope>NUCLEOTIDE SEQUENCE</scope>
    <source>
        <tissue evidence="1">Shoot tissue taken approximately 20 cm above the soil surface</tissue>
    </source>
</reference>
<dbReference type="AlphaFoldDB" id="A0A0A8YTX1"/>
<reference evidence="1" key="2">
    <citation type="journal article" date="2015" name="Data Brief">
        <title>Shoot transcriptome of the giant reed, Arundo donax.</title>
        <authorList>
            <person name="Barrero R.A."/>
            <person name="Guerrero F.D."/>
            <person name="Moolhuijzen P."/>
            <person name="Goolsby J.A."/>
            <person name="Tidwell J."/>
            <person name="Bellgard S.E."/>
            <person name="Bellgard M.I."/>
        </authorList>
    </citation>
    <scope>NUCLEOTIDE SEQUENCE</scope>
    <source>
        <tissue evidence="1">Shoot tissue taken approximately 20 cm above the soil surface</tissue>
    </source>
</reference>
<dbReference type="EMBL" id="GBRH01271883">
    <property type="protein sequence ID" value="JAD26012.1"/>
    <property type="molecule type" value="Transcribed_RNA"/>
</dbReference>
<accession>A0A0A8YTX1</accession>
<protein>
    <submittedName>
        <fullName evidence="1">Uncharacterized protein</fullName>
    </submittedName>
</protein>
<organism evidence="1">
    <name type="scientific">Arundo donax</name>
    <name type="common">Giant reed</name>
    <name type="synonym">Donax arundinaceus</name>
    <dbReference type="NCBI Taxonomy" id="35708"/>
    <lineage>
        <taxon>Eukaryota</taxon>
        <taxon>Viridiplantae</taxon>
        <taxon>Streptophyta</taxon>
        <taxon>Embryophyta</taxon>
        <taxon>Tracheophyta</taxon>
        <taxon>Spermatophyta</taxon>
        <taxon>Magnoliopsida</taxon>
        <taxon>Liliopsida</taxon>
        <taxon>Poales</taxon>
        <taxon>Poaceae</taxon>
        <taxon>PACMAD clade</taxon>
        <taxon>Arundinoideae</taxon>
        <taxon>Arundineae</taxon>
        <taxon>Arundo</taxon>
    </lineage>
</organism>
<proteinExistence type="predicted"/>
<name>A0A0A8YTX1_ARUDO</name>